<accession>A0AAD6WVE5</accession>
<evidence type="ECO:0000313" key="2">
    <source>
        <dbReference type="EMBL" id="KAJ7028763.1"/>
    </source>
</evidence>
<keyword evidence="3" id="KW-1185">Reference proteome</keyword>
<name>A0AAD6WVE5_9AGAR</name>
<evidence type="ECO:0000256" key="1">
    <source>
        <dbReference type="SAM" id="MobiDB-lite"/>
    </source>
</evidence>
<dbReference type="EMBL" id="JARJCM010000109">
    <property type="protein sequence ID" value="KAJ7028763.1"/>
    <property type="molecule type" value="Genomic_DNA"/>
</dbReference>
<dbReference type="Proteomes" id="UP001218188">
    <property type="component" value="Unassembled WGS sequence"/>
</dbReference>
<dbReference type="AlphaFoldDB" id="A0AAD6WVE5"/>
<evidence type="ECO:0000313" key="3">
    <source>
        <dbReference type="Proteomes" id="UP001218188"/>
    </source>
</evidence>
<gene>
    <name evidence="2" type="ORF">C8F04DRAFT_1289880</name>
</gene>
<comment type="caution">
    <text evidence="2">The sequence shown here is derived from an EMBL/GenBank/DDBJ whole genome shotgun (WGS) entry which is preliminary data.</text>
</comment>
<sequence>MMYLPVEVMWSNSRNANVGSGGTSVHKRFPIALVPSAVSTSGYTIGFEQECLDIWKKFETSDSPGITGIGNWTNKSTEPIIKSRLGQMIKGFNTRCLCCEEELNDLAGHAGPKFVDDDTERGRWVSQSEVELSQSWYIKTLVKKGNGSPQSKELISVELQSTVGTKNLTTNKLNKIQSWALLLFRGVKDISGRHFTQEYGTPKKYLQKPHRATSGHASTATAARHATPCHGEKPVPKK</sequence>
<reference evidence="2" key="1">
    <citation type="submission" date="2023-03" db="EMBL/GenBank/DDBJ databases">
        <title>Massive genome expansion in bonnet fungi (Mycena s.s.) driven by repeated elements and novel gene families across ecological guilds.</title>
        <authorList>
            <consortium name="Lawrence Berkeley National Laboratory"/>
            <person name="Harder C.B."/>
            <person name="Miyauchi S."/>
            <person name="Viragh M."/>
            <person name="Kuo A."/>
            <person name="Thoen E."/>
            <person name="Andreopoulos B."/>
            <person name="Lu D."/>
            <person name="Skrede I."/>
            <person name="Drula E."/>
            <person name="Henrissat B."/>
            <person name="Morin E."/>
            <person name="Kohler A."/>
            <person name="Barry K."/>
            <person name="LaButti K."/>
            <person name="Morin E."/>
            <person name="Salamov A."/>
            <person name="Lipzen A."/>
            <person name="Mereny Z."/>
            <person name="Hegedus B."/>
            <person name="Baldrian P."/>
            <person name="Stursova M."/>
            <person name="Weitz H."/>
            <person name="Taylor A."/>
            <person name="Grigoriev I.V."/>
            <person name="Nagy L.G."/>
            <person name="Martin F."/>
            <person name="Kauserud H."/>
        </authorList>
    </citation>
    <scope>NUCLEOTIDE SEQUENCE</scope>
    <source>
        <strain evidence="2">CBHHK200</strain>
    </source>
</reference>
<protein>
    <submittedName>
        <fullName evidence="2">Uncharacterized protein</fullName>
    </submittedName>
</protein>
<proteinExistence type="predicted"/>
<organism evidence="2 3">
    <name type="scientific">Mycena alexandri</name>
    <dbReference type="NCBI Taxonomy" id="1745969"/>
    <lineage>
        <taxon>Eukaryota</taxon>
        <taxon>Fungi</taxon>
        <taxon>Dikarya</taxon>
        <taxon>Basidiomycota</taxon>
        <taxon>Agaricomycotina</taxon>
        <taxon>Agaricomycetes</taxon>
        <taxon>Agaricomycetidae</taxon>
        <taxon>Agaricales</taxon>
        <taxon>Marasmiineae</taxon>
        <taxon>Mycenaceae</taxon>
        <taxon>Mycena</taxon>
    </lineage>
</organism>
<feature type="compositionally biased region" description="Low complexity" evidence="1">
    <location>
        <begin position="214"/>
        <end position="226"/>
    </location>
</feature>
<feature type="region of interest" description="Disordered" evidence="1">
    <location>
        <begin position="201"/>
        <end position="238"/>
    </location>
</feature>